<dbReference type="EMBL" id="VFLP01000019">
    <property type="protein sequence ID" value="TRX94846.1"/>
    <property type="molecule type" value="Genomic_DNA"/>
</dbReference>
<sequence>MSNESPELGQNCFKTSQAGAWRSIRHSQRQVEDAASRLAAISIEIQAPLESNTSHSRPLSSLERLPQEVLIAIMEYLDYESLYHLSQTTGYFLRLSFDSAFELDASWRTFRHTVNSLSNEPRRGLLDQARLKS</sequence>
<dbReference type="Proteomes" id="UP000319160">
    <property type="component" value="Unassembled WGS sequence"/>
</dbReference>
<dbReference type="SUPFAM" id="SSF81383">
    <property type="entry name" value="F-box domain"/>
    <property type="match status" value="1"/>
</dbReference>
<dbReference type="Pfam" id="PF12937">
    <property type="entry name" value="F-box-like"/>
    <property type="match status" value="1"/>
</dbReference>
<accession>A0A553I3R4</accession>
<dbReference type="Gene3D" id="1.20.1280.50">
    <property type="match status" value="1"/>
</dbReference>
<feature type="domain" description="F-box" evidence="1">
    <location>
        <begin position="59"/>
        <end position="110"/>
    </location>
</feature>
<evidence type="ECO:0000313" key="3">
    <source>
        <dbReference type="Proteomes" id="UP000319160"/>
    </source>
</evidence>
<evidence type="ECO:0000259" key="1">
    <source>
        <dbReference type="PROSITE" id="PS50181"/>
    </source>
</evidence>
<keyword evidence="3" id="KW-1185">Reference proteome</keyword>
<gene>
    <name evidence="2" type="ORF">FHL15_004307</name>
</gene>
<protein>
    <recommendedName>
        <fullName evidence="1">F-box domain-containing protein</fullName>
    </recommendedName>
</protein>
<reference evidence="3" key="1">
    <citation type="submission" date="2019-06" db="EMBL/GenBank/DDBJ databases">
        <title>Draft genome sequence of the griseofulvin-producing fungus Xylaria cubensis strain G536.</title>
        <authorList>
            <person name="Mead M.E."/>
            <person name="Raja H.A."/>
            <person name="Steenwyk J.L."/>
            <person name="Knowles S.L."/>
            <person name="Oberlies N.H."/>
            <person name="Rokas A."/>
        </authorList>
    </citation>
    <scope>NUCLEOTIDE SEQUENCE [LARGE SCALE GENOMIC DNA]</scope>
    <source>
        <strain evidence="3">G536</strain>
    </source>
</reference>
<dbReference type="PROSITE" id="PS50181">
    <property type="entry name" value="FBOX"/>
    <property type="match status" value="1"/>
</dbReference>
<dbReference type="InterPro" id="IPR001810">
    <property type="entry name" value="F-box_dom"/>
</dbReference>
<organism evidence="2 3">
    <name type="scientific">Xylaria flabelliformis</name>
    <dbReference type="NCBI Taxonomy" id="2512241"/>
    <lineage>
        <taxon>Eukaryota</taxon>
        <taxon>Fungi</taxon>
        <taxon>Dikarya</taxon>
        <taxon>Ascomycota</taxon>
        <taxon>Pezizomycotina</taxon>
        <taxon>Sordariomycetes</taxon>
        <taxon>Xylariomycetidae</taxon>
        <taxon>Xylariales</taxon>
        <taxon>Xylariaceae</taxon>
        <taxon>Xylaria</taxon>
    </lineage>
</organism>
<name>A0A553I3R4_9PEZI</name>
<comment type="caution">
    <text evidence="2">The sequence shown here is derived from an EMBL/GenBank/DDBJ whole genome shotgun (WGS) entry which is preliminary data.</text>
</comment>
<proteinExistence type="predicted"/>
<dbReference type="OrthoDB" id="3219396at2759"/>
<evidence type="ECO:0000313" key="2">
    <source>
        <dbReference type="EMBL" id="TRX94846.1"/>
    </source>
</evidence>
<dbReference type="InterPro" id="IPR036047">
    <property type="entry name" value="F-box-like_dom_sf"/>
</dbReference>
<dbReference type="AlphaFoldDB" id="A0A553I3R4"/>